<dbReference type="Proteomes" id="UP000559626">
    <property type="component" value="Unassembled WGS sequence"/>
</dbReference>
<evidence type="ECO:0000256" key="1">
    <source>
        <dbReference type="SAM" id="MobiDB-lite"/>
    </source>
</evidence>
<evidence type="ECO:0000313" key="4">
    <source>
        <dbReference type="Proteomes" id="UP000559626"/>
    </source>
</evidence>
<feature type="region of interest" description="Disordered" evidence="1">
    <location>
        <begin position="22"/>
        <end position="97"/>
    </location>
</feature>
<proteinExistence type="predicted"/>
<protein>
    <recommendedName>
        <fullName evidence="5">Coproporphyrinogen III oxidase</fullName>
    </recommendedName>
</protein>
<dbReference type="EMBL" id="JABBGH010000005">
    <property type="protein sequence ID" value="NML68026.1"/>
    <property type="molecule type" value="Genomic_DNA"/>
</dbReference>
<reference evidence="3 4" key="1">
    <citation type="submission" date="2020-04" db="EMBL/GenBank/DDBJ databases">
        <title>Hymenobacter polaris sp. nov., isolated from Arctic soil.</title>
        <authorList>
            <person name="Dahal R.H."/>
        </authorList>
    </citation>
    <scope>NUCLEOTIDE SEQUENCE [LARGE SCALE GENOMIC DNA]</scope>
    <source>
        <strain evidence="3 4">RP-2-7</strain>
    </source>
</reference>
<sequence>MKIFQLALAAGLLSCSAAFAQTTPGTTVPSTPGPAGTASPSAVPSGMAAPTPDPKGNVTPSEAFTKGSPNSDARSDRRMKRKKMKDTMPNGKMKTNM</sequence>
<feature type="chain" id="PRO_5031017425" description="Coproporphyrinogen III oxidase" evidence="2">
    <location>
        <begin position="21"/>
        <end position="97"/>
    </location>
</feature>
<keyword evidence="2" id="KW-0732">Signal</keyword>
<accession>A0A7Y0FPX6</accession>
<dbReference type="PROSITE" id="PS51257">
    <property type="entry name" value="PROKAR_LIPOPROTEIN"/>
    <property type="match status" value="1"/>
</dbReference>
<evidence type="ECO:0000256" key="2">
    <source>
        <dbReference type="SAM" id="SignalP"/>
    </source>
</evidence>
<dbReference type="AlphaFoldDB" id="A0A7Y0FPX6"/>
<comment type="caution">
    <text evidence="3">The sequence shown here is derived from an EMBL/GenBank/DDBJ whole genome shotgun (WGS) entry which is preliminary data.</text>
</comment>
<feature type="compositionally biased region" description="Polar residues" evidence="1">
    <location>
        <begin position="58"/>
        <end position="72"/>
    </location>
</feature>
<evidence type="ECO:0000313" key="3">
    <source>
        <dbReference type="EMBL" id="NML68026.1"/>
    </source>
</evidence>
<feature type="signal peptide" evidence="2">
    <location>
        <begin position="1"/>
        <end position="20"/>
    </location>
</feature>
<evidence type="ECO:0008006" key="5">
    <source>
        <dbReference type="Google" id="ProtNLM"/>
    </source>
</evidence>
<keyword evidence="4" id="KW-1185">Reference proteome</keyword>
<dbReference type="RefSeq" id="WP_169533734.1">
    <property type="nucleotide sequence ID" value="NZ_JABBGH010000005.1"/>
</dbReference>
<organism evidence="3 4">
    <name type="scientific">Hymenobacter polaris</name>
    <dbReference type="NCBI Taxonomy" id="2682546"/>
    <lineage>
        <taxon>Bacteria</taxon>
        <taxon>Pseudomonadati</taxon>
        <taxon>Bacteroidota</taxon>
        <taxon>Cytophagia</taxon>
        <taxon>Cytophagales</taxon>
        <taxon>Hymenobacteraceae</taxon>
        <taxon>Hymenobacter</taxon>
    </lineage>
</organism>
<feature type="compositionally biased region" description="Low complexity" evidence="1">
    <location>
        <begin position="22"/>
        <end position="38"/>
    </location>
</feature>
<name>A0A7Y0FPX6_9BACT</name>
<gene>
    <name evidence="3" type="ORF">HHL22_22745</name>
</gene>